<keyword evidence="1" id="KW-0560">Oxidoreductase</keyword>
<protein>
    <recommendedName>
        <fullName evidence="3">Plant heme peroxidase family profile domain-containing protein</fullName>
    </recommendedName>
</protein>
<dbReference type="InterPro" id="IPR002207">
    <property type="entry name" value="Peroxidase_I"/>
</dbReference>
<dbReference type="Pfam" id="PF00141">
    <property type="entry name" value="peroxidase"/>
    <property type="match status" value="1"/>
</dbReference>
<dbReference type="PRINTS" id="PR00459">
    <property type="entry name" value="ASPEROXIDASE"/>
</dbReference>
<dbReference type="Proteomes" id="UP000708148">
    <property type="component" value="Unassembled WGS sequence"/>
</dbReference>
<evidence type="ECO:0000256" key="2">
    <source>
        <dbReference type="RuleBase" id="RU004241"/>
    </source>
</evidence>
<dbReference type="OrthoDB" id="775155at2759"/>
<dbReference type="GO" id="GO:0000302">
    <property type="term" value="P:response to reactive oxygen species"/>
    <property type="evidence" value="ECO:0007669"/>
    <property type="project" value="TreeGrafter"/>
</dbReference>
<dbReference type="GO" id="GO:0020037">
    <property type="term" value="F:heme binding"/>
    <property type="evidence" value="ECO:0007669"/>
    <property type="project" value="InterPro"/>
</dbReference>
<dbReference type="AlphaFoldDB" id="A0A8S1IJN3"/>
<evidence type="ECO:0000313" key="4">
    <source>
        <dbReference type="EMBL" id="CAD7694786.1"/>
    </source>
</evidence>
<name>A0A8S1IJN3_9CHLO</name>
<feature type="domain" description="Plant heme peroxidase family profile" evidence="3">
    <location>
        <begin position="45"/>
        <end position="115"/>
    </location>
</feature>
<reference evidence="4" key="1">
    <citation type="submission" date="2020-12" db="EMBL/GenBank/DDBJ databases">
        <authorList>
            <person name="Iha C."/>
        </authorList>
    </citation>
    <scope>NUCLEOTIDE SEQUENCE</scope>
</reference>
<dbReference type="PANTHER" id="PTHR31356">
    <property type="entry name" value="THYLAKOID LUMENAL 29 KDA PROTEIN, CHLOROPLASTIC-RELATED"/>
    <property type="match status" value="1"/>
</dbReference>
<keyword evidence="5" id="KW-1185">Reference proteome</keyword>
<comment type="similarity">
    <text evidence="2">Belongs to the peroxidase family.</text>
</comment>
<organism evidence="4 5">
    <name type="scientific">Ostreobium quekettii</name>
    <dbReference type="NCBI Taxonomy" id="121088"/>
    <lineage>
        <taxon>Eukaryota</taxon>
        <taxon>Viridiplantae</taxon>
        <taxon>Chlorophyta</taxon>
        <taxon>core chlorophytes</taxon>
        <taxon>Ulvophyceae</taxon>
        <taxon>TCBD clade</taxon>
        <taxon>Bryopsidales</taxon>
        <taxon>Ostreobineae</taxon>
        <taxon>Ostreobiaceae</taxon>
        <taxon>Ostreobium</taxon>
    </lineage>
</organism>
<dbReference type="GO" id="GO:0034599">
    <property type="term" value="P:cellular response to oxidative stress"/>
    <property type="evidence" value="ECO:0007669"/>
    <property type="project" value="InterPro"/>
</dbReference>
<gene>
    <name evidence="4" type="ORF">OSTQU699_LOCUS149</name>
</gene>
<proteinExistence type="inferred from homology"/>
<dbReference type="EMBL" id="CAJHUC010000236">
    <property type="protein sequence ID" value="CAD7694786.1"/>
    <property type="molecule type" value="Genomic_DNA"/>
</dbReference>
<accession>A0A8S1IJN3</accession>
<comment type="caution">
    <text evidence="4">The sequence shown here is derived from an EMBL/GenBank/DDBJ whole genome shotgun (WGS) entry which is preliminary data.</text>
</comment>
<feature type="non-terminal residue" evidence="4">
    <location>
        <position position="116"/>
    </location>
</feature>
<evidence type="ECO:0000259" key="3">
    <source>
        <dbReference type="Pfam" id="PF00141"/>
    </source>
</evidence>
<dbReference type="GO" id="GO:0004601">
    <property type="term" value="F:peroxidase activity"/>
    <property type="evidence" value="ECO:0007669"/>
    <property type="project" value="InterPro"/>
</dbReference>
<dbReference type="PANTHER" id="PTHR31356:SF66">
    <property type="entry name" value="CATALASE-PEROXIDASE"/>
    <property type="match status" value="1"/>
</dbReference>
<dbReference type="GO" id="GO:0042744">
    <property type="term" value="P:hydrogen peroxide catabolic process"/>
    <property type="evidence" value="ECO:0007669"/>
    <property type="project" value="TreeGrafter"/>
</dbReference>
<evidence type="ECO:0000256" key="1">
    <source>
        <dbReference type="ARBA" id="ARBA00023002"/>
    </source>
</evidence>
<dbReference type="Gene3D" id="1.10.520.10">
    <property type="match status" value="1"/>
</dbReference>
<dbReference type="SUPFAM" id="SSF48113">
    <property type="entry name" value="Heme-dependent peroxidases"/>
    <property type="match status" value="1"/>
</dbReference>
<evidence type="ECO:0000313" key="5">
    <source>
        <dbReference type="Proteomes" id="UP000708148"/>
    </source>
</evidence>
<dbReference type="InterPro" id="IPR010255">
    <property type="entry name" value="Haem_peroxidase_sf"/>
</dbReference>
<sequence>MYGDGKAQTAIYKCASDAIKNILATKRTPDLVDPDPASPANAYVRFEGILLRAAFHDAGTWDCESEEGGANGSLRFPEEYGHENNRGMATGMEALNKEWEAMKAAGCGVSFADLTQ</sequence>
<dbReference type="InterPro" id="IPR044831">
    <property type="entry name" value="Ccp1-like"/>
</dbReference>
<dbReference type="InterPro" id="IPR002016">
    <property type="entry name" value="Haem_peroxidase"/>
</dbReference>